<proteinExistence type="predicted"/>
<gene>
    <name evidence="2" type="ORF">HNQ88_002278</name>
</gene>
<dbReference type="Pfam" id="PF11325">
    <property type="entry name" value="DUF3127"/>
    <property type="match status" value="1"/>
</dbReference>
<comment type="caution">
    <text evidence="2">The sequence shown here is derived from an EMBL/GenBank/DDBJ whole genome shotgun (WGS) entry which is preliminary data.</text>
</comment>
<accession>A0AAE3XK32</accession>
<name>A0AAE3XK32_9BACT</name>
<evidence type="ECO:0000256" key="1">
    <source>
        <dbReference type="SAM" id="MobiDB-lite"/>
    </source>
</evidence>
<feature type="compositionally biased region" description="Acidic residues" evidence="1">
    <location>
        <begin position="123"/>
        <end position="132"/>
    </location>
</feature>
<evidence type="ECO:0000313" key="2">
    <source>
        <dbReference type="EMBL" id="MDR6239241.1"/>
    </source>
</evidence>
<dbReference type="Proteomes" id="UP001185092">
    <property type="component" value="Unassembled WGS sequence"/>
</dbReference>
<organism evidence="2 3">
    <name type="scientific">Aureibacter tunicatorum</name>
    <dbReference type="NCBI Taxonomy" id="866807"/>
    <lineage>
        <taxon>Bacteria</taxon>
        <taxon>Pseudomonadati</taxon>
        <taxon>Bacteroidota</taxon>
        <taxon>Cytophagia</taxon>
        <taxon>Cytophagales</taxon>
        <taxon>Persicobacteraceae</taxon>
        <taxon>Aureibacter</taxon>
    </lineage>
</organism>
<feature type="region of interest" description="Disordered" evidence="1">
    <location>
        <begin position="93"/>
        <end position="132"/>
    </location>
</feature>
<protein>
    <submittedName>
        <fullName evidence="2">Single-stranded DNA-binding protein</fullName>
    </submittedName>
</protein>
<sequence length="132" mass="15083">MNIQGKLNVIFDTQQVSDRFKKREFVIEYMDNPQYPQHIKFEIIQDSCAVLDNFKVGDEVMVEFNLRGRAWTNPQGQTNYFNSLQAWRVTAVAAQQPDNMGGGSEPFQNVPPPSEPPTINITEDNDDDSLPF</sequence>
<dbReference type="AlphaFoldDB" id="A0AAE3XK32"/>
<keyword evidence="3" id="KW-1185">Reference proteome</keyword>
<dbReference type="EMBL" id="JAVDQD010000002">
    <property type="protein sequence ID" value="MDR6239241.1"/>
    <property type="molecule type" value="Genomic_DNA"/>
</dbReference>
<dbReference type="GO" id="GO:0003677">
    <property type="term" value="F:DNA binding"/>
    <property type="evidence" value="ECO:0007669"/>
    <property type="project" value="UniProtKB-KW"/>
</dbReference>
<dbReference type="RefSeq" id="WP_309938831.1">
    <property type="nucleotide sequence ID" value="NZ_AP025305.1"/>
</dbReference>
<reference evidence="2" key="1">
    <citation type="submission" date="2023-07" db="EMBL/GenBank/DDBJ databases">
        <title>Genomic Encyclopedia of Type Strains, Phase IV (KMG-IV): sequencing the most valuable type-strain genomes for metagenomic binning, comparative biology and taxonomic classification.</title>
        <authorList>
            <person name="Goeker M."/>
        </authorList>
    </citation>
    <scope>NUCLEOTIDE SEQUENCE</scope>
    <source>
        <strain evidence="2">DSM 26174</strain>
    </source>
</reference>
<dbReference type="InterPro" id="IPR021474">
    <property type="entry name" value="DUF3127"/>
</dbReference>
<keyword evidence="2" id="KW-0238">DNA-binding</keyword>
<dbReference type="InterPro" id="IPR012340">
    <property type="entry name" value="NA-bd_OB-fold"/>
</dbReference>
<evidence type="ECO:0000313" key="3">
    <source>
        <dbReference type="Proteomes" id="UP001185092"/>
    </source>
</evidence>
<dbReference type="SUPFAM" id="SSF50249">
    <property type="entry name" value="Nucleic acid-binding proteins"/>
    <property type="match status" value="1"/>
</dbReference>